<dbReference type="Pfam" id="PF00106">
    <property type="entry name" value="adh_short"/>
    <property type="match status" value="1"/>
</dbReference>
<dbReference type="EMBL" id="WUPT01000001">
    <property type="protein sequence ID" value="MXQ07369.1"/>
    <property type="molecule type" value="Genomic_DNA"/>
</dbReference>
<dbReference type="Proteomes" id="UP000480350">
    <property type="component" value="Unassembled WGS sequence"/>
</dbReference>
<dbReference type="FunFam" id="3.40.50.720:FF:000084">
    <property type="entry name" value="Short-chain dehydrogenase reductase"/>
    <property type="match status" value="1"/>
</dbReference>
<dbReference type="PANTHER" id="PTHR43639">
    <property type="entry name" value="OXIDOREDUCTASE, SHORT-CHAIN DEHYDROGENASE/REDUCTASE FAMILY (AFU_ORTHOLOGUE AFUA_5G02870)"/>
    <property type="match status" value="1"/>
</dbReference>
<feature type="domain" description="Ketoreductase" evidence="4">
    <location>
        <begin position="4"/>
        <end position="191"/>
    </location>
</feature>
<dbReference type="NCBIfam" id="NF009386">
    <property type="entry name" value="PRK12745.1"/>
    <property type="match status" value="1"/>
</dbReference>
<name>A0A7C9IFL7_9RHOB</name>
<dbReference type="InterPro" id="IPR036291">
    <property type="entry name" value="NAD(P)-bd_dom_sf"/>
</dbReference>
<dbReference type="AlphaFoldDB" id="A0A7C9IFL7"/>
<evidence type="ECO:0000313" key="6">
    <source>
        <dbReference type="Proteomes" id="UP000480350"/>
    </source>
</evidence>
<dbReference type="Gene3D" id="3.40.50.720">
    <property type="entry name" value="NAD(P)-binding Rossmann-like Domain"/>
    <property type="match status" value="1"/>
</dbReference>
<dbReference type="InterPro" id="IPR057326">
    <property type="entry name" value="KR_dom"/>
</dbReference>
<dbReference type="SUPFAM" id="SSF51735">
    <property type="entry name" value="NAD(P)-binding Rossmann-fold domains"/>
    <property type="match status" value="1"/>
</dbReference>
<dbReference type="GO" id="GO:0016491">
    <property type="term" value="F:oxidoreductase activity"/>
    <property type="evidence" value="ECO:0007669"/>
    <property type="project" value="UniProtKB-KW"/>
</dbReference>
<comment type="similarity">
    <text evidence="1 3">Belongs to the short-chain dehydrogenases/reductases (SDR) family.</text>
</comment>
<evidence type="ECO:0000256" key="2">
    <source>
        <dbReference type="ARBA" id="ARBA00023002"/>
    </source>
</evidence>
<reference evidence="5 6" key="2">
    <citation type="submission" date="2020-03" db="EMBL/GenBank/DDBJ databases">
        <title>Kangsaoukella pontilimi gen. nov., sp. nov., a new member of the family Rhodobacteraceae isolated from a tidal mudflat.</title>
        <authorList>
            <person name="Kim I.S."/>
        </authorList>
    </citation>
    <scope>NUCLEOTIDE SEQUENCE [LARGE SCALE GENOMIC DNA]</scope>
    <source>
        <strain evidence="5 6">GH1-50</strain>
    </source>
</reference>
<gene>
    <name evidence="5" type="ORF">GQ651_05865</name>
</gene>
<organism evidence="5 6">
    <name type="scientific">Kangsaoukella pontilimi</name>
    <dbReference type="NCBI Taxonomy" id="2691042"/>
    <lineage>
        <taxon>Bacteria</taxon>
        <taxon>Pseudomonadati</taxon>
        <taxon>Pseudomonadota</taxon>
        <taxon>Alphaproteobacteria</taxon>
        <taxon>Rhodobacterales</taxon>
        <taxon>Paracoccaceae</taxon>
        <taxon>Kangsaoukella</taxon>
    </lineage>
</organism>
<evidence type="ECO:0000256" key="3">
    <source>
        <dbReference type="RuleBase" id="RU000363"/>
    </source>
</evidence>
<evidence type="ECO:0000256" key="1">
    <source>
        <dbReference type="ARBA" id="ARBA00006484"/>
    </source>
</evidence>
<dbReference type="PRINTS" id="PR00080">
    <property type="entry name" value="SDRFAMILY"/>
</dbReference>
<proteinExistence type="inferred from homology"/>
<dbReference type="RefSeq" id="WP_160763244.1">
    <property type="nucleotide sequence ID" value="NZ_WUPT01000001.1"/>
</dbReference>
<dbReference type="PROSITE" id="PS00061">
    <property type="entry name" value="ADH_SHORT"/>
    <property type="match status" value="1"/>
</dbReference>
<keyword evidence="6" id="KW-1185">Reference proteome</keyword>
<sequence length="256" mass="26663">MTRPVALVTGASRGIGRAIALELAREGFDIAANDLTDGDELAALVAELRDMNANALALPFDVADLTTHETALEKVTSTLGPLGALINNAGVGVLQRGDPLDVSEASFDRCIAVNTKALFFLCQAAAHHLISASADIGHPRTIINVTSSNATAASVPRSEYCASKAAAAMISKCFAARLGPEGIAVYDVQPGLIETPMTAPVIDTYRQRAADGLCLLPWVGQPEDVARTVASLATGRLPYTTGHVISVDGGMLVPRF</sequence>
<evidence type="ECO:0000313" key="5">
    <source>
        <dbReference type="EMBL" id="MXQ07369.1"/>
    </source>
</evidence>
<evidence type="ECO:0000259" key="4">
    <source>
        <dbReference type="SMART" id="SM00822"/>
    </source>
</evidence>
<comment type="caution">
    <text evidence="5">The sequence shown here is derived from an EMBL/GenBank/DDBJ whole genome shotgun (WGS) entry which is preliminary data.</text>
</comment>
<dbReference type="SMART" id="SM00822">
    <property type="entry name" value="PKS_KR"/>
    <property type="match status" value="1"/>
</dbReference>
<dbReference type="InterPro" id="IPR020904">
    <property type="entry name" value="Sc_DH/Rdtase_CS"/>
</dbReference>
<dbReference type="PRINTS" id="PR00081">
    <property type="entry name" value="GDHRDH"/>
</dbReference>
<protein>
    <submittedName>
        <fullName evidence="5">3-ketoacyl-ACP reductase</fullName>
    </submittedName>
</protein>
<dbReference type="PANTHER" id="PTHR43639:SF1">
    <property type="entry name" value="SHORT-CHAIN DEHYDROGENASE_REDUCTASE FAMILY PROTEIN"/>
    <property type="match status" value="1"/>
</dbReference>
<keyword evidence="2" id="KW-0560">Oxidoreductase</keyword>
<accession>A0A7C9IFL7</accession>
<reference evidence="5 6" key="1">
    <citation type="submission" date="2019-12" db="EMBL/GenBank/DDBJ databases">
        <authorList>
            <person name="Lee S.D."/>
        </authorList>
    </citation>
    <scope>NUCLEOTIDE SEQUENCE [LARGE SCALE GENOMIC DNA]</scope>
    <source>
        <strain evidence="5 6">GH1-50</strain>
    </source>
</reference>
<dbReference type="InterPro" id="IPR002347">
    <property type="entry name" value="SDR_fam"/>
</dbReference>